<evidence type="ECO:0000313" key="7">
    <source>
        <dbReference type="EMBL" id="KXB07302.1"/>
    </source>
</evidence>
<feature type="transmembrane region" description="Helical" evidence="5">
    <location>
        <begin position="109"/>
        <end position="127"/>
    </location>
</feature>
<dbReference type="InterPro" id="IPR022764">
    <property type="entry name" value="Peptidase_S54_rhomboid_dom"/>
</dbReference>
<evidence type="ECO:0000256" key="2">
    <source>
        <dbReference type="ARBA" id="ARBA00022692"/>
    </source>
</evidence>
<gene>
    <name evidence="7" type="ORF">AKJ54_00410</name>
</gene>
<comment type="caution">
    <text evidence="7">The sequence shown here is derived from an EMBL/GenBank/DDBJ whole genome shotgun (WGS) entry which is preliminary data.</text>
</comment>
<keyword evidence="4 5" id="KW-0472">Membrane</keyword>
<dbReference type="Proteomes" id="UP000070504">
    <property type="component" value="Unassembled WGS sequence"/>
</dbReference>
<dbReference type="GO" id="GO:0016020">
    <property type="term" value="C:membrane"/>
    <property type="evidence" value="ECO:0007669"/>
    <property type="project" value="UniProtKB-SubCell"/>
</dbReference>
<feature type="transmembrane region" description="Helical" evidence="5">
    <location>
        <begin position="162"/>
        <end position="182"/>
    </location>
</feature>
<feature type="transmembrane region" description="Helical" evidence="5">
    <location>
        <begin position="85"/>
        <end position="103"/>
    </location>
</feature>
<accession>A0A133VLI1</accession>
<evidence type="ECO:0000256" key="4">
    <source>
        <dbReference type="ARBA" id="ARBA00023136"/>
    </source>
</evidence>
<dbReference type="Gene3D" id="1.20.1540.10">
    <property type="entry name" value="Rhomboid-like"/>
    <property type="match status" value="1"/>
</dbReference>
<keyword evidence="2 5" id="KW-0812">Transmembrane</keyword>
<proteinExistence type="predicted"/>
<comment type="subcellular location">
    <subcellularLocation>
        <location evidence="1">Membrane</location>
        <topology evidence="1">Multi-pass membrane protein</topology>
    </subcellularLocation>
</comment>
<protein>
    <recommendedName>
        <fullName evidence="6">Peptidase S54 rhomboid domain-containing protein</fullName>
    </recommendedName>
</protein>
<dbReference type="InterPro" id="IPR035952">
    <property type="entry name" value="Rhomboid-like_sf"/>
</dbReference>
<sequence>MFDRSGPVVAAIIIALACSTVFYLEVSGRADKMDFGVKKNSIAQEPYRLLTFSFTHDGFSHLFSNIVALLLAGALAREIGISGRTFLLLFLLAGVLALLPALLLTGRTFAGASAGICAIFGALSVDFERYGFSVSWIFSLFLLGMLASLAFGFFLLESATQVLGTLVHFSAFFTGAGIFWGWKIMGLDLRSTESFNPDQADAQFH</sequence>
<dbReference type="EMBL" id="LHYH01000006">
    <property type="protein sequence ID" value="KXB07302.1"/>
    <property type="molecule type" value="Genomic_DNA"/>
</dbReference>
<keyword evidence="8" id="KW-1185">Reference proteome</keyword>
<feature type="transmembrane region" description="Helical" evidence="5">
    <location>
        <begin position="134"/>
        <end position="156"/>
    </location>
</feature>
<keyword evidence="3 5" id="KW-1133">Transmembrane helix</keyword>
<evidence type="ECO:0000259" key="6">
    <source>
        <dbReference type="Pfam" id="PF01694"/>
    </source>
</evidence>
<dbReference type="AlphaFoldDB" id="A0A133VLI1"/>
<evidence type="ECO:0000256" key="5">
    <source>
        <dbReference type="SAM" id="Phobius"/>
    </source>
</evidence>
<dbReference type="GO" id="GO:0004252">
    <property type="term" value="F:serine-type endopeptidase activity"/>
    <property type="evidence" value="ECO:0007669"/>
    <property type="project" value="InterPro"/>
</dbReference>
<dbReference type="Pfam" id="PF01694">
    <property type="entry name" value="Rhomboid"/>
    <property type="match status" value="1"/>
</dbReference>
<reference evidence="7 8" key="1">
    <citation type="journal article" date="2016" name="Sci. Rep.">
        <title>Metabolic traits of an uncultured archaeal lineage -MSBL1- from brine pools of the Red Sea.</title>
        <authorList>
            <person name="Mwirichia R."/>
            <person name="Alam I."/>
            <person name="Rashid M."/>
            <person name="Vinu M."/>
            <person name="Ba-Alawi W."/>
            <person name="Anthony Kamau A."/>
            <person name="Kamanda Ngugi D."/>
            <person name="Goker M."/>
            <person name="Klenk H.P."/>
            <person name="Bajic V."/>
            <person name="Stingl U."/>
        </authorList>
    </citation>
    <scope>NUCLEOTIDE SEQUENCE [LARGE SCALE GENOMIC DNA]</scope>
    <source>
        <strain evidence="7">SCGC-AAA382K21</strain>
    </source>
</reference>
<organism evidence="7 8">
    <name type="scientific">candidate division MSBL1 archaeon SCGC-AAA382K21</name>
    <dbReference type="NCBI Taxonomy" id="1698283"/>
    <lineage>
        <taxon>Archaea</taxon>
        <taxon>Methanobacteriati</taxon>
        <taxon>Methanobacteriota</taxon>
        <taxon>candidate division MSBL1</taxon>
    </lineage>
</organism>
<dbReference type="PANTHER" id="PTHR43066">
    <property type="entry name" value="RHOMBOID-RELATED PROTEIN"/>
    <property type="match status" value="1"/>
</dbReference>
<name>A0A133VLI1_9EURY</name>
<evidence type="ECO:0000256" key="1">
    <source>
        <dbReference type="ARBA" id="ARBA00004141"/>
    </source>
</evidence>
<feature type="domain" description="Peptidase S54 rhomboid" evidence="6">
    <location>
        <begin position="44"/>
        <end position="179"/>
    </location>
</feature>
<evidence type="ECO:0000256" key="3">
    <source>
        <dbReference type="ARBA" id="ARBA00022989"/>
    </source>
</evidence>
<evidence type="ECO:0000313" key="8">
    <source>
        <dbReference type="Proteomes" id="UP000070504"/>
    </source>
</evidence>
<dbReference type="SUPFAM" id="SSF144091">
    <property type="entry name" value="Rhomboid-like"/>
    <property type="match status" value="1"/>
</dbReference>
<dbReference type="PROSITE" id="PS51257">
    <property type="entry name" value="PROKAR_LIPOPROTEIN"/>
    <property type="match status" value="1"/>
</dbReference>
<feature type="transmembrane region" description="Helical" evidence="5">
    <location>
        <begin position="7"/>
        <end position="24"/>
    </location>
</feature>
<feature type="transmembrane region" description="Helical" evidence="5">
    <location>
        <begin position="58"/>
        <end position="76"/>
    </location>
</feature>